<keyword evidence="1" id="KW-0560">Oxidoreductase</keyword>
<feature type="domain" description="FAD-binding" evidence="3">
    <location>
        <begin position="4"/>
        <end position="312"/>
    </location>
</feature>
<dbReference type="InterPro" id="IPR002938">
    <property type="entry name" value="FAD-bd"/>
</dbReference>
<dbReference type="Gene3D" id="3.50.50.60">
    <property type="entry name" value="FAD/NAD(P)-binding domain"/>
    <property type="match status" value="1"/>
</dbReference>
<name>A0ABT8RAF1_9BACT</name>
<dbReference type="NCBIfam" id="NF005243">
    <property type="entry name" value="PRK06753.1"/>
    <property type="match status" value="1"/>
</dbReference>
<evidence type="ECO:0000313" key="4">
    <source>
        <dbReference type="EMBL" id="MDO1449087.1"/>
    </source>
</evidence>
<organism evidence="4 5">
    <name type="scientific">Rhodocytophaga aerolata</name>
    <dbReference type="NCBI Taxonomy" id="455078"/>
    <lineage>
        <taxon>Bacteria</taxon>
        <taxon>Pseudomonadati</taxon>
        <taxon>Bacteroidota</taxon>
        <taxon>Cytophagia</taxon>
        <taxon>Cytophagales</taxon>
        <taxon>Rhodocytophagaceae</taxon>
        <taxon>Rhodocytophaga</taxon>
    </lineage>
</organism>
<comment type="caution">
    <text evidence="4">The sequence shown here is derived from an EMBL/GenBank/DDBJ whole genome shotgun (WGS) entry which is preliminary data.</text>
</comment>
<proteinExistence type="predicted"/>
<dbReference type="InterPro" id="IPR050493">
    <property type="entry name" value="FAD-dep_Monooxygenase_BioMet"/>
</dbReference>
<evidence type="ECO:0000256" key="1">
    <source>
        <dbReference type="ARBA" id="ARBA00023002"/>
    </source>
</evidence>
<keyword evidence="2 4" id="KW-0503">Monooxygenase</keyword>
<dbReference type="SUPFAM" id="SSF51905">
    <property type="entry name" value="FAD/NAD(P)-binding domain"/>
    <property type="match status" value="1"/>
</dbReference>
<sequence>MKTIAILGGGIGGLCTAIALQKKGFQVNIYESAPVLKALGAGLGLAANAVKALTDLGMGEELLQAGAVLTSFEILAENGKLITKTNSLEVSKKFGTDNVTIHRADLHHLLVQQLQPHTLVLGKACKDFEQSSTGVRIFFKDGSEAKGDYLIAADGIHSVVRKKLVPGSVPRYAGYTCWRAVIEGQPEGFHKQKATETWGSKGRFGIVPLSQNRIYWFACKNAPYQDTHYAKFTTKELSDNFKDYHQPIPNILAMTTDEQLIWNDIIDIKPIKQFAFGKVLLCGDAAHATTPNMGQGACQAIEDAVILANCMSVYATDLEKAFQVFEQKRISRTTRIVNTSWQLGKVAQLENKLLLSLRNTLLRLVPASANNKQLQFLYAIDFANV</sequence>
<evidence type="ECO:0000313" key="5">
    <source>
        <dbReference type="Proteomes" id="UP001168528"/>
    </source>
</evidence>
<dbReference type="RefSeq" id="WP_302039889.1">
    <property type="nucleotide sequence ID" value="NZ_JAUKPO010000016.1"/>
</dbReference>
<dbReference type="GO" id="GO:0004497">
    <property type="term" value="F:monooxygenase activity"/>
    <property type="evidence" value="ECO:0007669"/>
    <property type="project" value="UniProtKB-KW"/>
</dbReference>
<dbReference type="EMBL" id="JAUKPO010000016">
    <property type="protein sequence ID" value="MDO1449087.1"/>
    <property type="molecule type" value="Genomic_DNA"/>
</dbReference>
<evidence type="ECO:0000256" key="2">
    <source>
        <dbReference type="ARBA" id="ARBA00023033"/>
    </source>
</evidence>
<evidence type="ECO:0000259" key="3">
    <source>
        <dbReference type="Pfam" id="PF01494"/>
    </source>
</evidence>
<dbReference type="PANTHER" id="PTHR13789">
    <property type="entry name" value="MONOOXYGENASE"/>
    <property type="match status" value="1"/>
</dbReference>
<dbReference type="InterPro" id="IPR036188">
    <property type="entry name" value="FAD/NAD-bd_sf"/>
</dbReference>
<accession>A0ABT8RAF1</accession>
<gene>
    <name evidence="4" type="ORF">Q0590_22615</name>
</gene>
<dbReference type="Pfam" id="PF01494">
    <property type="entry name" value="FAD_binding_3"/>
    <property type="match status" value="1"/>
</dbReference>
<protein>
    <submittedName>
        <fullName evidence="4">FAD-dependent monooxygenase</fullName>
    </submittedName>
</protein>
<dbReference type="PRINTS" id="PR00420">
    <property type="entry name" value="RNGMNOXGNASE"/>
</dbReference>
<keyword evidence="5" id="KW-1185">Reference proteome</keyword>
<dbReference type="Proteomes" id="UP001168528">
    <property type="component" value="Unassembled WGS sequence"/>
</dbReference>
<reference evidence="4" key="1">
    <citation type="submission" date="2023-07" db="EMBL/GenBank/DDBJ databases">
        <title>The genome sequence of Rhodocytophaga aerolata KACC 12507.</title>
        <authorList>
            <person name="Zhang X."/>
        </authorList>
    </citation>
    <scope>NUCLEOTIDE SEQUENCE</scope>
    <source>
        <strain evidence="4">KACC 12507</strain>
    </source>
</reference>
<dbReference type="PANTHER" id="PTHR13789:SF309">
    <property type="entry name" value="PUTATIVE (AFU_ORTHOLOGUE AFUA_6G14510)-RELATED"/>
    <property type="match status" value="1"/>
</dbReference>